<dbReference type="Proteomes" id="UP000291084">
    <property type="component" value="Chromosome 3"/>
</dbReference>
<feature type="non-terminal residue" evidence="1">
    <location>
        <position position="1"/>
    </location>
</feature>
<gene>
    <name evidence="1" type="primary">Vigan.03G247700</name>
    <name evidence="1" type="ORF">VIGAN_03247700</name>
</gene>
<keyword evidence="2" id="KW-1185">Reference proteome</keyword>
<evidence type="ECO:0000313" key="1">
    <source>
        <dbReference type="EMBL" id="BAT82458.1"/>
    </source>
</evidence>
<organism evidence="1 2">
    <name type="scientific">Vigna angularis var. angularis</name>
    <dbReference type="NCBI Taxonomy" id="157739"/>
    <lineage>
        <taxon>Eukaryota</taxon>
        <taxon>Viridiplantae</taxon>
        <taxon>Streptophyta</taxon>
        <taxon>Embryophyta</taxon>
        <taxon>Tracheophyta</taxon>
        <taxon>Spermatophyta</taxon>
        <taxon>Magnoliopsida</taxon>
        <taxon>eudicotyledons</taxon>
        <taxon>Gunneridae</taxon>
        <taxon>Pentapetalae</taxon>
        <taxon>rosids</taxon>
        <taxon>fabids</taxon>
        <taxon>Fabales</taxon>
        <taxon>Fabaceae</taxon>
        <taxon>Papilionoideae</taxon>
        <taxon>50 kb inversion clade</taxon>
        <taxon>NPAAA clade</taxon>
        <taxon>indigoferoid/millettioid clade</taxon>
        <taxon>Phaseoleae</taxon>
        <taxon>Vigna</taxon>
    </lineage>
</organism>
<evidence type="ECO:0000313" key="2">
    <source>
        <dbReference type="Proteomes" id="UP000291084"/>
    </source>
</evidence>
<protein>
    <submittedName>
        <fullName evidence="1">Uncharacterized protein</fullName>
    </submittedName>
</protein>
<name>A0A0S3RPB3_PHAAN</name>
<sequence length="74" mass="8935">VRHRRRFATVEGSPSSEAHHCRRFCRTLPSPNCRRFYHHRRTLLRTLLLRVYPLHRLKDSQNSGKGKGLLRKMW</sequence>
<proteinExistence type="predicted"/>
<reference evidence="1 2" key="1">
    <citation type="journal article" date="2015" name="Sci. Rep.">
        <title>The power of single molecule real-time sequencing technology in the de novo assembly of a eukaryotic genome.</title>
        <authorList>
            <person name="Sakai H."/>
            <person name="Naito K."/>
            <person name="Ogiso-Tanaka E."/>
            <person name="Takahashi Y."/>
            <person name="Iseki K."/>
            <person name="Muto C."/>
            <person name="Satou K."/>
            <person name="Teruya K."/>
            <person name="Shiroma A."/>
            <person name="Shimoji M."/>
            <person name="Hirano T."/>
            <person name="Itoh T."/>
            <person name="Kaga A."/>
            <person name="Tomooka N."/>
        </authorList>
    </citation>
    <scope>NUCLEOTIDE SEQUENCE [LARGE SCALE GENOMIC DNA]</scope>
    <source>
        <strain evidence="2">cv. Shumari</strain>
    </source>
</reference>
<accession>A0A0S3RPB3</accession>
<dbReference type="AlphaFoldDB" id="A0A0S3RPB3"/>
<dbReference type="EMBL" id="AP015036">
    <property type="protein sequence ID" value="BAT82458.1"/>
    <property type="molecule type" value="Genomic_DNA"/>
</dbReference>